<dbReference type="PANTHER" id="PTHR30587">
    <property type="entry name" value="FLAGELLAR BIOSYNTHETIC PROTEIN FLIP"/>
    <property type="match status" value="1"/>
</dbReference>
<dbReference type="Proteomes" id="UP000035963">
    <property type="component" value="Unassembled WGS sequence"/>
</dbReference>
<dbReference type="PRINTS" id="PR01302">
    <property type="entry name" value="TYPE3IMPPROT"/>
</dbReference>
<dbReference type="GO" id="GO:0005886">
    <property type="term" value="C:plasma membrane"/>
    <property type="evidence" value="ECO:0007669"/>
    <property type="project" value="UniProtKB-SubCell"/>
</dbReference>
<evidence type="ECO:0000313" key="9">
    <source>
        <dbReference type="Proteomes" id="UP000035963"/>
    </source>
</evidence>
<sequence>MSFADHPLQLVALLFALSLLPLFAVMGTSFLKLAVVFSMLRNALGIQQIPPNIAIYGLSLILTLFIMAPVGIAIGDNLKEHPIKSDSPNLYQEVNDNILGPYRAFLIKHAKPDQVRFFSEIGKKMWPAQYQDRIASDSLVVMMPAFTVSELIESFKIALLLYLPFIAIDLIVSNVLLAMGMMMMSPMTISLPLKLLVFVLMGGWEKLLSQLVASYS</sequence>
<evidence type="ECO:0000256" key="3">
    <source>
        <dbReference type="ARBA" id="ARBA00022475"/>
    </source>
</evidence>
<dbReference type="InterPro" id="IPR005773">
    <property type="entry name" value="T3SS_YscR-like"/>
</dbReference>
<dbReference type="PROSITE" id="PS01061">
    <property type="entry name" value="FLIP_2"/>
    <property type="match status" value="1"/>
</dbReference>
<dbReference type="PATRIC" id="fig|908627.4.peg.7990"/>
<comment type="similarity">
    <text evidence="2 7">Belongs to the FliP/MopC/SpaP family.</text>
</comment>
<feature type="transmembrane region" description="Helical" evidence="7">
    <location>
        <begin position="53"/>
        <end position="74"/>
    </location>
</feature>
<dbReference type="Pfam" id="PF00813">
    <property type="entry name" value="FliP"/>
    <property type="match status" value="1"/>
</dbReference>
<evidence type="ECO:0000256" key="6">
    <source>
        <dbReference type="ARBA" id="ARBA00023136"/>
    </source>
</evidence>
<dbReference type="InterPro" id="IPR005838">
    <property type="entry name" value="T3SS_IM_P"/>
</dbReference>
<keyword evidence="5 7" id="KW-1133">Transmembrane helix</keyword>
<evidence type="ECO:0000256" key="5">
    <source>
        <dbReference type="ARBA" id="ARBA00022989"/>
    </source>
</evidence>
<keyword evidence="4 7" id="KW-0812">Transmembrane</keyword>
<comment type="caution">
    <text evidence="8">The sequence shown here is derived from an EMBL/GenBank/DDBJ whole genome shotgun (WGS) entry which is preliminary data.</text>
</comment>
<proteinExistence type="inferred from homology"/>
<protein>
    <submittedName>
        <fullName evidence="8">Type III secretion system protein SsaR</fullName>
    </submittedName>
</protein>
<feature type="transmembrane region" description="Helical" evidence="7">
    <location>
        <begin position="158"/>
        <end position="179"/>
    </location>
</feature>
<dbReference type="PANTHER" id="PTHR30587:SF3">
    <property type="entry name" value="VIRULENCE PROTEIN YSCR"/>
    <property type="match status" value="1"/>
</dbReference>
<gene>
    <name evidence="8" type="primary">ssaR</name>
    <name evidence="8" type="ORF">EOS_35725</name>
</gene>
<comment type="subcellular location">
    <subcellularLocation>
        <location evidence="1">Cell membrane</location>
        <topology evidence="1">Multi-pass membrane protein</topology>
    </subcellularLocation>
</comment>
<dbReference type="RefSeq" id="WP_047896931.1">
    <property type="nucleotide sequence ID" value="NZ_AEJF01000214.1"/>
</dbReference>
<keyword evidence="6 7" id="KW-0472">Membrane</keyword>
<dbReference type="GO" id="GO:0009306">
    <property type="term" value="P:protein secretion"/>
    <property type="evidence" value="ECO:0007669"/>
    <property type="project" value="UniProtKB-UniRule"/>
</dbReference>
<comment type="caution">
    <text evidence="7">Lacks conserved residue(s) required for the propagation of feature annotation.</text>
</comment>
<evidence type="ECO:0000256" key="1">
    <source>
        <dbReference type="ARBA" id="ARBA00004651"/>
    </source>
</evidence>
<accession>A0A0J1CLB6</accession>
<evidence type="ECO:0000256" key="4">
    <source>
        <dbReference type="ARBA" id="ARBA00022692"/>
    </source>
</evidence>
<dbReference type="EMBL" id="AEJF01000214">
    <property type="protein sequence ID" value="KLU21517.1"/>
    <property type="molecule type" value="Genomic_DNA"/>
</dbReference>
<keyword evidence="3 7" id="KW-1003">Cell membrane</keyword>
<dbReference type="NCBIfam" id="NF009438">
    <property type="entry name" value="PRK12797.1"/>
    <property type="match status" value="1"/>
</dbReference>
<evidence type="ECO:0000256" key="2">
    <source>
        <dbReference type="ARBA" id="ARBA00006257"/>
    </source>
</evidence>
<organism evidence="8 9">
    <name type="scientific">Caballeronia mineralivorans PML1(12)</name>
    <dbReference type="NCBI Taxonomy" id="908627"/>
    <lineage>
        <taxon>Bacteria</taxon>
        <taxon>Pseudomonadati</taxon>
        <taxon>Pseudomonadota</taxon>
        <taxon>Betaproteobacteria</taxon>
        <taxon>Burkholderiales</taxon>
        <taxon>Burkholderiaceae</taxon>
        <taxon>Caballeronia</taxon>
    </lineage>
</organism>
<dbReference type="NCBIfam" id="TIGR01102">
    <property type="entry name" value="yscR"/>
    <property type="match status" value="1"/>
</dbReference>
<evidence type="ECO:0000256" key="7">
    <source>
        <dbReference type="RuleBase" id="RU362070"/>
    </source>
</evidence>
<evidence type="ECO:0000313" key="8">
    <source>
        <dbReference type="EMBL" id="KLU21517.1"/>
    </source>
</evidence>
<dbReference type="OrthoDB" id="9805111at2"/>
<dbReference type="AlphaFoldDB" id="A0A0J1CLB6"/>
<name>A0A0J1CLB6_9BURK</name>
<keyword evidence="9" id="KW-1185">Reference proteome</keyword>
<reference evidence="8 9" key="1">
    <citation type="journal article" date="2015" name="Genome Announc.">
        <title>Draft Genome Sequence of Burkholderia sp. Strain PML1(12), an Ectomycorrhizosphere-Inhabiting Bacterium with Effective Mineral-Weathering Ability.</title>
        <authorList>
            <person name="Uroz S."/>
            <person name="Oger P."/>
        </authorList>
    </citation>
    <scope>NUCLEOTIDE SEQUENCE [LARGE SCALE GENOMIC DNA]</scope>
    <source>
        <strain evidence="9">PML1(12)</strain>
    </source>
</reference>